<proteinExistence type="predicted"/>
<gene>
    <name evidence="1" type="ORF">NM688_g4743</name>
</gene>
<accession>A0ACC1T227</accession>
<protein>
    <submittedName>
        <fullName evidence="1">Uncharacterized protein</fullName>
    </submittedName>
</protein>
<sequence>MQNHTKRRPRIIDDLVPIILESNDHWWPRDFQRLALVSPAWVGPVRQSLYAYPHLRTFHACNLFARTMMENPYILSLVKGIDLRPAIPMGCTYSLSEQDMTSLRFILNLKGLRTVTLGGELAVQAGRFLQMMSHTRTICSLHIDGSDLEDSDSFCWRQSPSLEWNEAIAFRFVGLRELKLTHLQLSISDPPLPYALPIMNLILDNVSLAHGSIQHLCHESWDAVRSLSVSLKIEEHPDVIVRELLECCTNLECLRYESCDGGAHGDIFADDAPLTSLRTLVLADIDINPQVLLMLNQACQSMEQLSVLGRAVRLKQQEWANILHSGAFPSLRRLCIPCGSNEPPFGFSTWSEDAKKLVSDSCNFRGVMLFFN</sequence>
<reference evidence="1" key="1">
    <citation type="submission" date="2022-07" db="EMBL/GenBank/DDBJ databases">
        <title>Genome Sequence of Phlebia brevispora.</title>
        <authorList>
            <person name="Buettner E."/>
        </authorList>
    </citation>
    <scope>NUCLEOTIDE SEQUENCE</scope>
    <source>
        <strain evidence="1">MPL23</strain>
    </source>
</reference>
<evidence type="ECO:0000313" key="2">
    <source>
        <dbReference type="Proteomes" id="UP001148662"/>
    </source>
</evidence>
<evidence type="ECO:0000313" key="1">
    <source>
        <dbReference type="EMBL" id="KAJ3551373.1"/>
    </source>
</evidence>
<dbReference type="EMBL" id="JANHOG010000810">
    <property type="protein sequence ID" value="KAJ3551373.1"/>
    <property type="molecule type" value="Genomic_DNA"/>
</dbReference>
<comment type="caution">
    <text evidence="1">The sequence shown here is derived from an EMBL/GenBank/DDBJ whole genome shotgun (WGS) entry which is preliminary data.</text>
</comment>
<organism evidence="1 2">
    <name type="scientific">Phlebia brevispora</name>
    <dbReference type="NCBI Taxonomy" id="194682"/>
    <lineage>
        <taxon>Eukaryota</taxon>
        <taxon>Fungi</taxon>
        <taxon>Dikarya</taxon>
        <taxon>Basidiomycota</taxon>
        <taxon>Agaricomycotina</taxon>
        <taxon>Agaricomycetes</taxon>
        <taxon>Polyporales</taxon>
        <taxon>Meruliaceae</taxon>
        <taxon>Phlebia</taxon>
    </lineage>
</organism>
<name>A0ACC1T227_9APHY</name>
<keyword evidence="2" id="KW-1185">Reference proteome</keyword>
<dbReference type="Proteomes" id="UP001148662">
    <property type="component" value="Unassembled WGS sequence"/>
</dbReference>